<sequence>MNNVKLNVVNALVVLGLVAASMAMPLVAANLADSQSVSQTTITQSSTDYAS</sequence>
<dbReference type="EMBL" id="AYKG01000026">
    <property type="protein sequence ID" value="ROO27522.1"/>
    <property type="molecule type" value="Genomic_DNA"/>
</dbReference>
<gene>
    <name evidence="2" type="ORF">SAJA_09350</name>
</gene>
<keyword evidence="1" id="KW-0732">Signal</keyword>
<proteinExistence type="predicted"/>
<keyword evidence="3" id="KW-1185">Reference proteome</keyword>
<protein>
    <submittedName>
        <fullName evidence="2">Uncharacterized protein</fullName>
    </submittedName>
</protein>
<feature type="chain" id="PRO_5019384963" evidence="1">
    <location>
        <begin position="29"/>
        <end position="51"/>
    </location>
</feature>
<evidence type="ECO:0000256" key="1">
    <source>
        <dbReference type="SAM" id="SignalP"/>
    </source>
</evidence>
<reference evidence="2 3" key="1">
    <citation type="submission" date="2013-10" db="EMBL/GenBank/DDBJ databases">
        <title>Salinisphaera japonica YTM-1 Genome Sequencing.</title>
        <authorList>
            <person name="Lai Q."/>
            <person name="Li C."/>
            <person name="Shao Z."/>
        </authorList>
    </citation>
    <scope>NUCLEOTIDE SEQUENCE [LARGE SCALE GENOMIC DNA]</scope>
    <source>
        <strain evidence="2 3">YTM-1</strain>
    </source>
</reference>
<organism evidence="2 3">
    <name type="scientific">Salinisphaera japonica YTM-1</name>
    <dbReference type="NCBI Taxonomy" id="1209778"/>
    <lineage>
        <taxon>Bacteria</taxon>
        <taxon>Pseudomonadati</taxon>
        <taxon>Pseudomonadota</taxon>
        <taxon>Gammaproteobacteria</taxon>
        <taxon>Salinisphaerales</taxon>
        <taxon>Salinisphaeraceae</taxon>
        <taxon>Salinisphaera</taxon>
    </lineage>
</organism>
<dbReference type="RefSeq" id="WP_184999830.1">
    <property type="nucleotide sequence ID" value="NZ_AYKG01000026.1"/>
</dbReference>
<dbReference type="AlphaFoldDB" id="A0A423PPQ1"/>
<dbReference type="InParanoid" id="A0A423PPQ1"/>
<feature type="signal peptide" evidence="1">
    <location>
        <begin position="1"/>
        <end position="28"/>
    </location>
</feature>
<comment type="caution">
    <text evidence="2">The sequence shown here is derived from an EMBL/GenBank/DDBJ whole genome shotgun (WGS) entry which is preliminary data.</text>
</comment>
<dbReference type="Proteomes" id="UP000285310">
    <property type="component" value="Unassembled WGS sequence"/>
</dbReference>
<evidence type="ECO:0000313" key="3">
    <source>
        <dbReference type="Proteomes" id="UP000285310"/>
    </source>
</evidence>
<name>A0A423PPQ1_9GAMM</name>
<accession>A0A423PPQ1</accession>
<evidence type="ECO:0000313" key="2">
    <source>
        <dbReference type="EMBL" id="ROO27522.1"/>
    </source>
</evidence>